<gene>
    <name evidence="1" type="ORF">MTY_1397</name>
</gene>
<dbReference type="Proteomes" id="UP000063718">
    <property type="component" value="Unassembled WGS sequence"/>
</dbReference>
<dbReference type="GeneID" id="45616312"/>
<organism evidence="1">
    <name type="scientific">Moorella thermoacetica Y72</name>
    <dbReference type="NCBI Taxonomy" id="1325331"/>
    <lineage>
        <taxon>Bacteria</taxon>
        <taxon>Bacillati</taxon>
        <taxon>Bacillota</taxon>
        <taxon>Clostridia</taxon>
        <taxon>Neomoorellales</taxon>
        <taxon>Neomoorellaceae</taxon>
        <taxon>Neomoorella</taxon>
    </lineage>
</organism>
<dbReference type="Pfam" id="PF03698">
    <property type="entry name" value="UPF0180"/>
    <property type="match status" value="1"/>
</dbReference>
<name>A0A0S6UF04_NEOTH</name>
<proteinExistence type="predicted"/>
<accession>A0A0S6UF04</accession>
<sequence>MHQRVAVERDLSAIGDHLAENGLKVERLDLTDMTPERLQDYGAIVVSGQTTNFMGMEDLKARLPVIEAAGKTAEEITSMVKERLQLQL</sequence>
<dbReference type="AlphaFoldDB" id="A0A0S6UF04"/>
<protein>
    <submittedName>
        <fullName evidence="1">ABC-type amino acid transport/signal transduction systems, periplasmic component/domain</fullName>
    </submittedName>
</protein>
<dbReference type="RefSeq" id="WP_011391818.1">
    <property type="nucleotide sequence ID" value="NZ_DF238840.1"/>
</dbReference>
<reference evidence="1" key="1">
    <citation type="journal article" date="2014" name="Gene">
        <title>Genome-guided analysis of transformation efficiency and carbon dioxide assimilation by Moorella thermoacetica Y72.</title>
        <authorList>
            <person name="Tsukahara K."/>
            <person name="Kita A."/>
            <person name="Nakashimada Y."/>
            <person name="Hoshino T."/>
            <person name="Murakami K."/>
        </authorList>
    </citation>
    <scope>NUCLEOTIDE SEQUENCE [LARGE SCALE GENOMIC DNA]</scope>
    <source>
        <strain evidence="1">Y72</strain>
    </source>
</reference>
<evidence type="ECO:0000313" key="1">
    <source>
        <dbReference type="EMBL" id="GAF26060.1"/>
    </source>
</evidence>
<dbReference type="EMBL" id="DF238840">
    <property type="protein sequence ID" value="GAF26060.1"/>
    <property type="molecule type" value="Genomic_DNA"/>
</dbReference>
<dbReference type="InterPro" id="IPR005370">
    <property type="entry name" value="UPF0180"/>
</dbReference>